<dbReference type="InterPro" id="IPR012327">
    <property type="entry name" value="MeTrfase_D12"/>
</dbReference>
<proteinExistence type="inferred from homology"/>
<keyword evidence="3" id="KW-0489">Methyltransferase</keyword>
<keyword evidence="8" id="KW-1185">Reference proteome</keyword>
<dbReference type="PANTHER" id="PTHR30481">
    <property type="entry name" value="DNA ADENINE METHYLASE"/>
    <property type="match status" value="1"/>
</dbReference>
<keyword evidence="5" id="KW-0949">S-adenosyl-L-methionine</keyword>
<dbReference type="GO" id="GO:1904047">
    <property type="term" value="F:S-adenosyl-L-methionine binding"/>
    <property type="evidence" value="ECO:0007669"/>
    <property type="project" value="TreeGrafter"/>
</dbReference>
<dbReference type="InterPro" id="IPR023095">
    <property type="entry name" value="Ade_MeTrfase_dom_2"/>
</dbReference>
<dbReference type="eggNOG" id="COG0338">
    <property type="taxonomic scope" value="Bacteria"/>
</dbReference>
<comment type="catalytic activity">
    <reaction evidence="6">
        <text>a 2'-deoxyadenosine in DNA + S-adenosyl-L-methionine = an N(6)-methyl-2'-deoxyadenosine in DNA + S-adenosyl-L-homocysteine + H(+)</text>
        <dbReference type="Rhea" id="RHEA:15197"/>
        <dbReference type="Rhea" id="RHEA-COMP:12418"/>
        <dbReference type="Rhea" id="RHEA-COMP:12419"/>
        <dbReference type="ChEBI" id="CHEBI:15378"/>
        <dbReference type="ChEBI" id="CHEBI:57856"/>
        <dbReference type="ChEBI" id="CHEBI:59789"/>
        <dbReference type="ChEBI" id="CHEBI:90615"/>
        <dbReference type="ChEBI" id="CHEBI:90616"/>
        <dbReference type="EC" id="2.1.1.72"/>
    </reaction>
</comment>
<name>I3IHS9_9BACT</name>
<evidence type="ECO:0000256" key="6">
    <source>
        <dbReference type="ARBA" id="ARBA00047942"/>
    </source>
</evidence>
<dbReference type="SUPFAM" id="SSF53335">
    <property type="entry name" value="S-adenosyl-L-methionine-dependent methyltransferases"/>
    <property type="match status" value="1"/>
</dbReference>
<evidence type="ECO:0000256" key="5">
    <source>
        <dbReference type="ARBA" id="ARBA00022691"/>
    </source>
</evidence>
<dbReference type="InterPro" id="IPR029063">
    <property type="entry name" value="SAM-dependent_MTases_sf"/>
</dbReference>
<evidence type="ECO:0000256" key="1">
    <source>
        <dbReference type="ARBA" id="ARBA00006594"/>
    </source>
</evidence>
<evidence type="ECO:0000256" key="2">
    <source>
        <dbReference type="ARBA" id="ARBA00011900"/>
    </source>
</evidence>
<dbReference type="Gene3D" id="1.10.1020.10">
    <property type="entry name" value="Adenine-specific Methyltransferase, Domain 2"/>
    <property type="match status" value="1"/>
</dbReference>
<dbReference type="GO" id="GO:0009007">
    <property type="term" value="F:site-specific DNA-methyltransferase (adenine-specific) activity"/>
    <property type="evidence" value="ECO:0007669"/>
    <property type="project" value="UniProtKB-EC"/>
</dbReference>
<dbReference type="GO" id="GO:0032259">
    <property type="term" value="P:methylation"/>
    <property type="evidence" value="ECO:0007669"/>
    <property type="project" value="UniProtKB-KW"/>
</dbReference>
<dbReference type="GO" id="GO:0006298">
    <property type="term" value="P:mismatch repair"/>
    <property type="evidence" value="ECO:0007669"/>
    <property type="project" value="TreeGrafter"/>
</dbReference>
<dbReference type="Proteomes" id="UP000002985">
    <property type="component" value="Unassembled WGS sequence"/>
</dbReference>
<dbReference type="PANTHER" id="PTHR30481:SF4">
    <property type="entry name" value="SITE-SPECIFIC DNA-METHYLTRANSFERASE (ADENINE-SPECIFIC)"/>
    <property type="match status" value="1"/>
</dbReference>
<dbReference type="GO" id="GO:0009307">
    <property type="term" value="P:DNA restriction-modification system"/>
    <property type="evidence" value="ECO:0007669"/>
    <property type="project" value="InterPro"/>
</dbReference>
<comment type="caution">
    <text evidence="7">The sequence shown here is derived from an EMBL/GenBank/DDBJ whole genome shotgun (WGS) entry which is preliminary data.</text>
</comment>
<dbReference type="EC" id="2.1.1.72" evidence="2"/>
<dbReference type="Pfam" id="PF02086">
    <property type="entry name" value="MethyltransfD12"/>
    <property type="match status" value="1"/>
</dbReference>
<dbReference type="PRINTS" id="PR00505">
    <property type="entry name" value="D12N6MTFRASE"/>
</dbReference>
<organism evidence="7 8">
    <name type="scientific">Candidatus Jettenia caeni</name>
    <dbReference type="NCBI Taxonomy" id="247490"/>
    <lineage>
        <taxon>Bacteria</taxon>
        <taxon>Pseudomonadati</taxon>
        <taxon>Planctomycetota</taxon>
        <taxon>Candidatus Brocadiia</taxon>
        <taxon>Candidatus Brocadiales</taxon>
        <taxon>Candidatus Brocadiaceae</taxon>
        <taxon>Candidatus Jettenia</taxon>
    </lineage>
</organism>
<gene>
    <name evidence="7" type="ORF">KSU1_B0417</name>
</gene>
<comment type="similarity">
    <text evidence="1">Belongs to the N(4)/N(6)-methyltransferase family.</text>
</comment>
<dbReference type="GO" id="GO:0043565">
    <property type="term" value="F:sequence-specific DNA binding"/>
    <property type="evidence" value="ECO:0007669"/>
    <property type="project" value="TreeGrafter"/>
</dbReference>
<dbReference type="STRING" id="247490.KSU1_B0417"/>
<dbReference type="EMBL" id="BAFH01000002">
    <property type="protein sequence ID" value="GAB61274.1"/>
    <property type="molecule type" value="Genomic_DNA"/>
</dbReference>
<reference evidence="7 8" key="1">
    <citation type="journal article" date="2012" name="FEBS Lett.">
        <title>Anammox organism KSU-1 expresses a NirK-type copper-containing nitrite reductase instead of a NirS-type with cytochrome cd1.</title>
        <authorList>
            <person name="Hira D."/>
            <person name="Toh H."/>
            <person name="Migita C.T."/>
            <person name="Okubo H."/>
            <person name="Nishiyama T."/>
            <person name="Hattori M."/>
            <person name="Furukawa K."/>
            <person name="Fujii T."/>
        </authorList>
    </citation>
    <scope>NUCLEOTIDE SEQUENCE [LARGE SCALE GENOMIC DNA]</scope>
</reference>
<evidence type="ECO:0000313" key="7">
    <source>
        <dbReference type="EMBL" id="GAB61274.1"/>
    </source>
</evidence>
<evidence type="ECO:0000313" key="8">
    <source>
        <dbReference type="Proteomes" id="UP000002985"/>
    </source>
</evidence>
<dbReference type="Gene3D" id="3.40.50.150">
    <property type="entry name" value="Vaccinia Virus protein VP39"/>
    <property type="match status" value="1"/>
</dbReference>
<sequence length="128" mass="14683">MVLHIEYMSISLKSPINRIGGKHFLKDWLVQHIPQHTLYCEVFGGAGHVLFSKIPSRVEVLNDIDGHLINFFRVLQHPEKREKLIDALKYMPYSRSLWEEIRDKMRGRDTATVGILGKGGEEKAGSIE</sequence>
<protein>
    <recommendedName>
        <fullName evidence="2">site-specific DNA-methyltransferase (adenine-specific)</fullName>
        <ecNumber evidence="2">2.1.1.72</ecNumber>
    </recommendedName>
</protein>
<evidence type="ECO:0000256" key="3">
    <source>
        <dbReference type="ARBA" id="ARBA00022603"/>
    </source>
</evidence>
<dbReference type="AlphaFoldDB" id="I3IHS9"/>
<accession>I3IHS9</accession>
<keyword evidence="4" id="KW-0808">Transferase</keyword>
<evidence type="ECO:0000256" key="4">
    <source>
        <dbReference type="ARBA" id="ARBA00022679"/>
    </source>
</evidence>